<dbReference type="AlphaFoldDB" id="A0A6J4JB79"/>
<sequence>MVRLFYPKGPSPTEDYLSKYFTHIICGIEPHHTSKHFPPKPSSIKRICVHLRPYPRDPYRAGLRETLPSATMHPPITGVTV</sequence>
<organism evidence="1">
    <name type="scientific">uncultured Cytophagales bacterium</name>
    <dbReference type="NCBI Taxonomy" id="158755"/>
    <lineage>
        <taxon>Bacteria</taxon>
        <taxon>Pseudomonadati</taxon>
        <taxon>Bacteroidota</taxon>
        <taxon>Sphingobacteriia</taxon>
        <taxon>Sphingobacteriales</taxon>
        <taxon>environmental samples</taxon>
    </lineage>
</organism>
<protein>
    <submittedName>
        <fullName evidence="1">Uncharacterized protein</fullName>
    </submittedName>
</protein>
<proteinExistence type="predicted"/>
<reference evidence="1" key="1">
    <citation type="submission" date="2020-02" db="EMBL/GenBank/DDBJ databases">
        <authorList>
            <person name="Meier V. D."/>
        </authorList>
    </citation>
    <scope>NUCLEOTIDE SEQUENCE</scope>
    <source>
        <strain evidence="1">AVDCRST_MAG56</strain>
    </source>
</reference>
<name>A0A6J4JB79_9SPHI</name>
<evidence type="ECO:0000313" key="1">
    <source>
        <dbReference type="EMBL" id="CAA9272841.1"/>
    </source>
</evidence>
<gene>
    <name evidence="1" type="ORF">AVDCRST_MAG56-3172</name>
</gene>
<dbReference type="EMBL" id="CADCTQ010000267">
    <property type="protein sequence ID" value="CAA9272841.1"/>
    <property type="molecule type" value="Genomic_DNA"/>
</dbReference>
<accession>A0A6J4JB79</accession>